<dbReference type="AlphaFoldDB" id="A0AAU8RQ39"/>
<dbReference type="Pfam" id="PF02302">
    <property type="entry name" value="PTS_IIB"/>
    <property type="match status" value="1"/>
</dbReference>
<dbReference type="InterPro" id="IPR003353">
    <property type="entry name" value="PTS_IIB_fruc"/>
</dbReference>
<evidence type="ECO:0000256" key="4">
    <source>
        <dbReference type="ARBA" id="ARBA00022553"/>
    </source>
</evidence>
<dbReference type="InterPro" id="IPR016152">
    <property type="entry name" value="PTrfase/Anion_transptr"/>
</dbReference>
<dbReference type="EMBL" id="CP003540">
    <property type="protein sequence ID" value="AJF93864.1"/>
    <property type="molecule type" value="Genomic_DNA"/>
</dbReference>
<dbReference type="InterPro" id="IPR004715">
    <property type="entry name" value="PTS_IIA_fruc"/>
</dbReference>
<comment type="subcellular location">
    <subcellularLocation>
        <location evidence="1">Cell inner membrane</location>
        <topology evidence="1">Multi-pass membrane protein</topology>
    </subcellularLocation>
</comment>
<dbReference type="InterPro" id="IPR013011">
    <property type="entry name" value="PTS_EIIB_2"/>
</dbReference>
<dbReference type="InterPro" id="IPR003501">
    <property type="entry name" value="PTS_EIIB_2/3"/>
</dbReference>
<evidence type="ECO:0000256" key="10">
    <source>
        <dbReference type="ARBA" id="ARBA00022989"/>
    </source>
</evidence>
<dbReference type="PROSITE" id="PS51099">
    <property type="entry name" value="PTS_EIIB_TYPE_2"/>
    <property type="match status" value="1"/>
</dbReference>
<feature type="transmembrane region" description="Helical" evidence="12">
    <location>
        <begin position="605"/>
        <end position="622"/>
    </location>
</feature>
<keyword evidence="7" id="KW-0598">Phosphotransferase system</keyword>
<evidence type="ECO:0000256" key="11">
    <source>
        <dbReference type="ARBA" id="ARBA00023136"/>
    </source>
</evidence>
<keyword evidence="3" id="KW-1003">Cell membrane</keyword>
<dbReference type="Pfam" id="PF02378">
    <property type="entry name" value="PTS_EIIC"/>
    <property type="match status" value="1"/>
</dbReference>
<dbReference type="GO" id="GO:0009401">
    <property type="term" value="P:phosphoenolpyruvate-dependent sugar phosphotransferase system"/>
    <property type="evidence" value="ECO:0007669"/>
    <property type="project" value="UniProtKB-KW"/>
</dbReference>
<dbReference type="PROSITE" id="PS51104">
    <property type="entry name" value="PTS_EIIC_TYPE_2"/>
    <property type="match status" value="1"/>
</dbReference>
<feature type="domain" description="PTS EIIB type-2" evidence="14">
    <location>
        <begin position="177"/>
        <end position="273"/>
    </location>
</feature>
<keyword evidence="9" id="KW-0418">Kinase</keyword>
<dbReference type="NCBIfam" id="TIGR01427">
    <property type="entry name" value="PTS_IIC_fructo"/>
    <property type="match status" value="1"/>
</dbReference>
<protein>
    <submittedName>
        <fullName evidence="16">PTS lactose transporter subunit IIC</fullName>
    </submittedName>
</protein>
<dbReference type="Gene3D" id="3.40.930.10">
    <property type="entry name" value="Mannitol-specific EII, Chain A"/>
    <property type="match status" value="1"/>
</dbReference>
<evidence type="ECO:0000313" key="17">
    <source>
        <dbReference type="Proteomes" id="UP000006465"/>
    </source>
</evidence>
<evidence type="ECO:0000259" key="15">
    <source>
        <dbReference type="PROSITE" id="PS51104"/>
    </source>
</evidence>
<feature type="transmembrane region" description="Helical" evidence="12">
    <location>
        <begin position="541"/>
        <end position="562"/>
    </location>
</feature>
<evidence type="ECO:0000256" key="1">
    <source>
        <dbReference type="ARBA" id="ARBA00004429"/>
    </source>
</evidence>
<evidence type="ECO:0000256" key="8">
    <source>
        <dbReference type="ARBA" id="ARBA00022692"/>
    </source>
</evidence>
<dbReference type="Gene3D" id="3.40.50.2300">
    <property type="match status" value="1"/>
</dbReference>
<feature type="domain" description="PTS EIIC type-2" evidence="15">
    <location>
        <begin position="308"/>
        <end position="674"/>
    </location>
</feature>
<evidence type="ECO:0000256" key="12">
    <source>
        <dbReference type="SAM" id="Phobius"/>
    </source>
</evidence>
<evidence type="ECO:0000256" key="7">
    <source>
        <dbReference type="ARBA" id="ARBA00022683"/>
    </source>
</evidence>
<keyword evidence="8 12" id="KW-0812">Transmembrane</keyword>
<keyword evidence="2" id="KW-0813">Transport</keyword>
<dbReference type="InterPro" id="IPR006327">
    <property type="entry name" value="PTS_IIC_fruc"/>
</dbReference>
<dbReference type="InterPro" id="IPR050864">
    <property type="entry name" value="Bacterial_PTS_Sugar_Transport"/>
</dbReference>
<dbReference type="GO" id="GO:0005886">
    <property type="term" value="C:plasma membrane"/>
    <property type="evidence" value="ECO:0007669"/>
    <property type="project" value="UniProtKB-SubCell"/>
</dbReference>
<evidence type="ECO:0000259" key="14">
    <source>
        <dbReference type="PROSITE" id="PS51099"/>
    </source>
</evidence>
<dbReference type="SUPFAM" id="SSF55804">
    <property type="entry name" value="Phoshotransferase/anion transport protein"/>
    <property type="match status" value="1"/>
</dbReference>
<keyword evidence="4" id="KW-0597">Phosphoprotein</keyword>
<reference evidence="16 17" key="1">
    <citation type="journal article" date="2013" name="J. Biotechnol.">
        <title>Genome sequence of Corynebacterium pseudotuberculosis biovar equi strain 258 and prediction of antigenic targets to improve biotechnological vaccine production.</title>
        <authorList>
            <person name="Soares S.C."/>
            <person name="Trost E."/>
            <person name="Ramos R.T."/>
            <person name="Carneiro A.R."/>
            <person name="Santos A.R."/>
            <person name="Pinto A.C."/>
            <person name="Barbosa E."/>
            <person name="Aburjaile F."/>
            <person name="Ali A."/>
            <person name="Diniz C.A."/>
            <person name="Hassan S.S."/>
            <person name="Fiaux K."/>
            <person name="Guimaraes L.C."/>
            <person name="Bakhtiar S.M."/>
            <person name="Pereira U."/>
            <person name="Almeida S.S."/>
            <person name="Abreu V.A."/>
            <person name="Rocha F.S."/>
            <person name="Dorella F.A."/>
            <person name="Miyoshi A."/>
            <person name="Silva A."/>
            <person name="Azevedo V."/>
            <person name="Tauch A."/>
        </authorList>
    </citation>
    <scope>NUCLEOTIDE SEQUENCE [LARGE SCALE GENOMIC DNA]</scope>
    <source>
        <strain evidence="16 17">258</strain>
    </source>
</reference>
<sequence>MAQPIITTSLVRLDAEFGPTPADVISSLTSIVSDAGRTEHAETLFADAMAREKKSSTGVPGGIAIPHCRSESIHTPTLAFVRLKKGVDFGAPDGTASLIFLIAAPADGGKEHLKILSKLARALVRKDFIEALENAASETQVVNLVNRVIHPAPDTDSPTVSRSSEATTNDKNQVISVVAVTACPTGIAHTYMAADALSQEASKRNDIELAVETQGSSAVTPLSQETITAADVVIFATDVGVKDRERFAGKPLIESGVKRAINEPVAMLEEAILAAHDPQAYKVPGTSSYQQTTHKSASNGSLSLGKKVQQSIMTGVSYMVPFVAAGGLLLALGFLFGGYDIADGWKTIASEYSITNLPSNAVTINGSDITFDRSGLLLYLGAVLFATGQAAMSFIVAALSGYIAYALAGRPGIAPGFVGGAISVTLGAGFIGGLVTGLLAGVIALWISSWKTHRIVQSLMPVVIIPLLTSLFIGLIMFLLLGRPLSAVMMGLQNWLGTMSGSSAVLLGIILGLMMCFDLGGPVNKAAYLFATAGLSTGDQASLQIMAAVMAAGMVPPIALSLATLIRKNLFTPVEQENGKSAWLLGLSFVSEGAIPFAAADPLRVIPSMMLGGAVTGAITMATHTISRAPHGGIFVSFAIEPFWGFILGIASGVLVSAFSVIALKSFWPNNTTQQEAAQSQT</sequence>
<name>A0AAU8RQ39_CORPS</name>
<gene>
    <name evidence="16" type="ORF">CP258_06410</name>
</gene>
<proteinExistence type="predicted"/>
<dbReference type="KEGG" id="coe:CP258_06410"/>
<feature type="transmembrane region" description="Helical" evidence="12">
    <location>
        <begin position="503"/>
        <end position="521"/>
    </location>
</feature>
<dbReference type="GO" id="GO:0016301">
    <property type="term" value="F:kinase activity"/>
    <property type="evidence" value="ECO:0007669"/>
    <property type="project" value="UniProtKB-KW"/>
</dbReference>
<evidence type="ECO:0000256" key="5">
    <source>
        <dbReference type="ARBA" id="ARBA00022597"/>
    </source>
</evidence>
<dbReference type="RefSeq" id="WP_014523391.1">
    <property type="nucleotide sequence ID" value="NC_017945.3"/>
</dbReference>
<dbReference type="CDD" id="cd00211">
    <property type="entry name" value="PTS_IIA_fru"/>
    <property type="match status" value="1"/>
</dbReference>
<dbReference type="Proteomes" id="UP000006465">
    <property type="component" value="Chromosome"/>
</dbReference>
<dbReference type="CDD" id="cd05569">
    <property type="entry name" value="PTS_IIB_fructose"/>
    <property type="match status" value="1"/>
</dbReference>
<evidence type="ECO:0000259" key="13">
    <source>
        <dbReference type="PROSITE" id="PS51094"/>
    </source>
</evidence>
<evidence type="ECO:0000313" key="16">
    <source>
        <dbReference type="EMBL" id="AJF93864.1"/>
    </source>
</evidence>
<dbReference type="InterPro" id="IPR003352">
    <property type="entry name" value="PTS_EIIC"/>
</dbReference>
<dbReference type="PANTHER" id="PTHR30505">
    <property type="entry name" value="FRUCTOSE-LIKE PERMEASE"/>
    <property type="match status" value="1"/>
</dbReference>
<feature type="transmembrane region" description="Helical" evidence="12">
    <location>
        <begin position="643"/>
        <end position="664"/>
    </location>
</feature>
<organism evidence="16 17">
    <name type="scientific">Corynebacterium pseudotuberculosis 258</name>
    <dbReference type="NCBI Taxonomy" id="1168865"/>
    <lineage>
        <taxon>Bacteria</taxon>
        <taxon>Bacillati</taxon>
        <taxon>Actinomycetota</taxon>
        <taxon>Actinomycetes</taxon>
        <taxon>Mycobacteriales</taxon>
        <taxon>Corynebacteriaceae</taxon>
        <taxon>Corynebacterium</taxon>
    </lineage>
</organism>
<dbReference type="GO" id="GO:0005351">
    <property type="term" value="F:carbohydrate:proton symporter activity"/>
    <property type="evidence" value="ECO:0007669"/>
    <property type="project" value="InterPro"/>
</dbReference>
<feature type="transmembrane region" description="Helical" evidence="12">
    <location>
        <begin position="316"/>
        <end position="336"/>
    </location>
</feature>
<dbReference type="PROSITE" id="PS51094">
    <property type="entry name" value="PTS_EIIA_TYPE_2"/>
    <property type="match status" value="1"/>
</dbReference>
<dbReference type="NCBIfam" id="TIGR00829">
    <property type="entry name" value="FRU"/>
    <property type="match status" value="1"/>
</dbReference>
<feature type="transmembrane region" description="Helical" evidence="12">
    <location>
        <begin position="459"/>
        <end position="482"/>
    </location>
</feature>
<feature type="transmembrane region" description="Helical" evidence="12">
    <location>
        <begin position="376"/>
        <end position="405"/>
    </location>
</feature>
<dbReference type="GO" id="GO:0090563">
    <property type="term" value="F:protein-phosphocysteine-sugar phosphotransferase activity"/>
    <property type="evidence" value="ECO:0007669"/>
    <property type="project" value="TreeGrafter"/>
</dbReference>
<dbReference type="PANTHER" id="PTHR30505:SF0">
    <property type="entry name" value="FRUCTOSE-LIKE PTS SYSTEM EIIBC COMPONENT-RELATED"/>
    <property type="match status" value="1"/>
</dbReference>
<keyword evidence="5" id="KW-0762">Sugar transport</keyword>
<keyword evidence="11 12" id="KW-0472">Membrane</keyword>
<accession>A0AAU8RQ39</accession>
<keyword evidence="10 12" id="KW-1133">Transmembrane helix</keyword>
<dbReference type="InterPro" id="IPR002178">
    <property type="entry name" value="PTS_EIIA_type-2_dom"/>
</dbReference>
<feature type="transmembrane region" description="Helical" evidence="12">
    <location>
        <begin position="417"/>
        <end position="447"/>
    </location>
</feature>
<dbReference type="InterPro" id="IPR013014">
    <property type="entry name" value="PTS_EIIC_2"/>
</dbReference>
<keyword evidence="6" id="KW-0808">Transferase</keyword>
<feature type="transmembrane region" description="Helical" evidence="12">
    <location>
        <begin position="582"/>
        <end position="599"/>
    </location>
</feature>
<evidence type="ECO:0000256" key="9">
    <source>
        <dbReference type="ARBA" id="ARBA00022777"/>
    </source>
</evidence>
<dbReference type="SUPFAM" id="SSF52794">
    <property type="entry name" value="PTS system IIB component-like"/>
    <property type="match status" value="1"/>
</dbReference>
<dbReference type="Pfam" id="PF00359">
    <property type="entry name" value="PTS_EIIA_2"/>
    <property type="match status" value="1"/>
</dbReference>
<evidence type="ECO:0000256" key="3">
    <source>
        <dbReference type="ARBA" id="ARBA00022475"/>
    </source>
</evidence>
<evidence type="ECO:0000256" key="6">
    <source>
        <dbReference type="ARBA" id="ARBA00022679"/>
    </source>
</evidence>
<evidence type="ECO:0000256" key="2">
    <source>
        <dbReference type="ARBA" id="ARBA00022448"/>
    </source>
</evidence>
<dbReference type="InterPro" id="IPR036095">
    <property type="entry name" value="PTS_EIIB-like_sf"/>
</dbReference>
<dbReference type="GO" id="GO:0022877">
    <property type="term" value="F:protein-N(PI)-phosphohistidine-fructose phosphotransferase system transporter activity"/>
    <property type="evidence" value="ECO:0007669"/>
    <property type="project" value="InterPro"/>
</dbReference>
<dbReference type="NCBIfam" id="TIGR00848">
    <property type="entry name" value="fruA"/>
    <property type="match status" value="1"/>
</dbReference>
<feature type="domain" description="PTS EIIA type-2" evidence="13">
    <location>
        <begin position="4"/>
        <end position="148"/>
    </location>
</feature>